<dbReference type="InterPro" id="IPR002528">
    <property type="entry name" value="MATE_fam"/>
</dbReference>
<feature type="transmembrane region" description="Helical" evidence="10">
    <location>
        <begin position="18"/>
        <end position="36"/>
    </location>
</feature>
<feature type="transmembrane region" description="Helical" evidence="10">
    <location>
        <begin position="102"/>
        <end position="119"/>
    </location>
</feature>
<feature type="transmembrane region" description="Helical" evidence="10">
    <location>
        <begin position="278"/>
        <end position="304"/>
    </location>
</feature>
<dbReference type="InterPro" id="IPR045070">
    <property type="entry name" value="MATE_MepA-like"/>
</dbReference>
<comment type="subcellular location">
    <subcellularLocation>
        <location evidence="1">Cell membrane</location>
        <topology evidence="1">Multi-pass membrane protein</topology>
    </subcellularLocation>
</comment>
<dbReference type="PANTHER" id="PTHR43823:SF3">
    <property type="entry name" value="MULTIDRUG EXPORT PROTEIN MEPA"/>
    <property type="match status" value="1"/>
</dbReference>
<feature type="transmembrane region" description="Helical" evidence="10">
    <location>
        <begin position="316"/>
        <end position="339"/>
    </location>
</feature>
<name>A0A9D1JQL1_9FIRM</name>
<feature type="transmembrane region" description="Helical" evidence="10">
    <location>
        <begin position="359"/>
        <end position="380"/>
    </location>
</feature>
<evidence type="ECO:0000256" key="1">
    <source>
        <dbReference type="ARBA" id="ARBA00004651"/>
    </source>
</evidence>
<dbReference type="NCBIfam" id="TIGR00797">
    <property type="entry name" value="matE"/>
    <property type="match status" value="1"/>
</dbReference>
<dbReference type="EMBL" id="DVIT01000016">
    <property type="protein sequence ID" value="HIS46844.1"/>
    <property type="molecule type" value="Genomic_DNA"/>
</dbReference>
<keyword evidence="9" id="KW-0046">Antibiotic resistance</keyword>
<proteinExistence type="inferred from homology"/>
<dbReference type="InterPro" id="IPR051327">
    <property type="entry name" value="MATE_MepA_subfamily"/>
</dbReference>
<dbReference type="GO" id="GO:0046677">
    <property type="term" value="P:response to antibiotic"/>
    <property type="evidence" value="ECO:0007669"/>
    <property type="project" value="UniProtKB-KW"/>
</dbReference>
<feature type="transmembrane region" description="Helical" evidence="10">
    <location>
        <begin position="235"/>
        <end position="258"/>
    </location>
</feature>
<feature type="transmembrane region" description="Helical" evidence="10">
    <location>
        <begin position="195"/>
        <end position="215"/>
    </location>
</feature>
<accession>A0A9D1JQL1</accession>
<feature type="transmembrane region" description="Helical" evidence="10">
    <location>
        <begin position="416"/>
        <end position="436"/>
    </location>
</feature>
<sequence>MEDAQKRRMMEEMPEPQLLWKMAGPSMAGVMAYNLYNIFDTLFVSQGTGASGVGGIAVSFPLFIFLSAVSSTLGSGAASVISRALGKGDINLAAKAATNTFALFYATALLITVCGLVWLDELLMFMGVTQSLMPYARAYTRIILLGAVTSTGFSSLIRAEGSSRYAMYIWVIPMCANIVLDSLFIFALHMGVTGAAVGTVAAQCISMGMSIYYFFISGKSVLHIQRRHFAPDFSLMGEMISIGLPSFLQMGGQSVALVLVNRLLKIYSGDMAISAYGIVNRIIVFISFPIQGLAQGLAPVIGYNKGADKYVRTKKLLKTAAIMAGVYGIGAFLAVLAGAEGLMRIFTGDPQVQHTGSHMLGIISSALVFSGIQTMETVYFQAAGKKALSLFLALLGQVLCFIPGLLVLANTLGQDGIWYAFPVSAFAAFGISTWAVGLEGRRRNSAAG</sequence>
<evidence type="ECO:0000256" key="5">
    <source>
        <dbReference type="ARBA" id="ARBA00022475"/>
    </source>
</evidence>
<keyword evidence="8 10" id="KW-0472">Membrane</keyword>
<dbReference type="InterPro" id="IPR048279">
    <property type="entry name" value="MdtK-like"/>
</dbReference>
<feature type="transmembrane region" description="Helical" evidence="10">
    <location>
        <begin position="139"/>
        <end position="157"/>
    </location>
</feature>
<dbReference type="AlphaFoldDB" id="A0A9D1JQL1"/>
<reference evidence="11" key="2">
    <citation type="journal article" date="2021" name="PeerJ">
        <title>Extensive microbial diversity within the chicken gut microbiome revealed by metagenomics and culture.</title>
        <authorList>
            <person name="Gilroy R."/>
            <person name="Ravi A."/>
            <person name="Getino M."/>
            <person name="Pursley I."/>
            <person name="Horton D.L."/>
            <person name="Alikhan N.F."/>
            <person name="Baker D."/>
            <person name="Gharbi K."/>
            <person name="Hall N."/>
            <person name="Watson M."/>
            <person name="Adriaenssens E.M."/>
            <person name="Foster-Nyarko E."/>
            <person name="Jarju S."/>
            <person name="Secka A."/>
            <person name="Antonio M."/>
            <person name="Oren A."/>
            <person name="Chaudhuri R.R."/>
            <person name="La Ragione R."/>
            <person name="Hildebrand F."/>
            <person name="Pallen M.J."/>
        </authorList>
    </citation>
    <scope>NUCLEOTIDE SEQUENCE</scope>
    <source>
        <strain evidence="11">CHK178-757</strain>
    </source>
</reference>
<evidence type="ECO:0000256" key="7">
    <source>
        <dbReference type="ARBA" id="ARBA00022989"/>
    </source>
</evidence>
<evidence type="ECO:0000256" key="4">
    <source>
        <dbReference type="ARBA" id="ARBA00022448"/>
    </source>
</evidence>
<dbReference type="GO" id="GO:0005886">
    <property type="term" value="C:plasma membrane"/>
    <property type="evidence" value="ECO:0007669"/>
    <property type="project" value="UniProtKB-SubCell"/>
</dbReference>
<keyword evidence="7 10" id="KW-1133">Transmembrane helix</keyword>
<dbReference type="GO" id="GO:0042910">
    <property type="term" value="F:xenobiotic transmembrane transporter activity"/>
    <property type="evidence" value="ECO:0007669"/>
    <property type="project" value="InterPro"/>
</dbReference>
<dbReference type="Pfam" id="PF01554">
    <property type="entry name" value="MatE"/>
    <property type="match status" value="2"/>
</dbReference>
<keyword evidence="5" id="KW-1003">Cell membrane</keyword>
<comment type="similarity">
    <text evidence="2">Belongs to the multi antimicrobial extrusion (MATE) (TC 2.A.66.1) family. MepA subfamily.</text>
</comment>
<evidence type="ECO:0000313" key="12">
    <source>
        <dbReference type="Proteomes" id="UP000823927"/>
    </source>
</evidence>
<evidence type="ECO:0000256" key="8">
    <source>
        <dbReference type="ARBA" id="ARBA00023136"/>
    </source>
</evidence>
<feature type="transmembrane region" description="Helical" evidence="10">
    <location>
        <begin position="169"/>
        <end position="189"/>
    </location>
</feature>
<reference evidence="11" key="1">
    <citation type="submission" date="2020-10" db="EMBL/GenBank/DDBJ databases">
        <authorList>
            <person name="Gilroy R."/>
        </authorList>
    </citation>
    <scope>NUCLEOTIDE SEQUENCE</scope>
    <source>
        <strain evidence="11">CHK178-757</strain>
    </source>
</reference>
<gene>
    <name evidence="11" type="ORF">IAB46_04630</name>
</gene>
<dbReference type="PIRSF" id="PIRSF006603">
    <property type="entry name" value="DinF"/>
    <property type="match status" value="1"/>
</dbReference>
<keyword evidence="4" id="KW-0813">Transport</keyword>
<evidence type="ECO:0000256" key="2">
    <source>
        <dbReference type="ARBA" id="ARBA00008417"/>
    </source>
</evidence>
<organism evidence="11 12">
    <name type="scientific">Candidatus Scybalocola faecigallinarum</name>
    <dbReference type="NCBI Taxonomy" id="2840941"/>
    <lineage>
        <taxon>Bacteria</taxon>
        <taxon>Bacillati</taxon>
        <taxon>Bacillota</taxon>
        <taxon>Clostridia</taxon>
        <taxon>Lachnospirales</taxon>
        <taxon>Lachnospiraceae</taxon>
        <taxon>Lachnospiraceae incertae sedis</taxon>
        <taxon>Candidatus Scybalocola (ex Gilroy et al. 2021)</taxon>
    </lineage>
</organism>
<evidence type="ECO:0000256" key="6">
    <source>
        <dbReference type="ARBA" id="ARBA00022692"/>
    </source>
</evidence>
<feature type="transmembrane region" description="Helical" evidence="10">
    <location>
        <begin position="387"/>
        <end position="410"/>
    </location>
</feature>
<dbReference type="Proteomes" id="UP000823927">
    <property type="component" value="Unassembled WGS sequence"/>
</dbReference>
<dbReference type="PANTHER" id="PTHR43823">
    <property type="entry name" value="SPORULATION PROTEIN YKVU"/>
    <property type="match status" value="1"/>
</dbReference>
<comment type="caution">
    <text evidence="11">The sequence shown here is derived from an EMBL/GenBank/DDBJ whole genome shotgun (WGS) entry which is preliminary data.</text>
</comment>
<evidence type="ECO:0000256" key="3">
    <source>
        <dbReference type="ARBA" id="ARBA00022106"/>
    </source>
</evidence>
<dbReference type="CDD" id="cd13143">
    <property type="entry name" value="MATE_MepA_like"/>
    <property type="match status" value="1"/>
</dbReference>
<keyword evidence="6 10" id="KW-0812">Transmembrane</keyword>
<evidence type="ECO:0000313" key="11">
    <source>
        <dbReference type="EMBL" id="HIS46844.1"/>
    </source>
</evidence>
<evidence type="ECO:0000256" key="10">
    <source>
        <dbReference type="SAM" id="Phobius"/>
    </source>
</evidence>
<feature type="transmembrane region" description="Helical" evidence="10">
    <location>
        <begin position="56"/>
        <end position="81"/>
    </location>
</feature>
<dbReference type="GO" id="GO:0015297">
    <property type="term" value="F:antiporter activity"/>
    <property type="evidence" value="ECO:0007669"/>
    <property type="project" value="InterPro"/>
</dbReference>
<protein>
    <recommendedName>
        <fullName evidence="3">Multidrug export protein MepA</fullName>
    </recommendedName>
</protein>
<evidence type="ECO:0000256" key="9">
    <source>
        <dbReference type="ARBA" id="ARBA00023251"/>
    </source>
</evidence>